<dbReference type="GO" id="GO:0000278">
    <property type="term" value="P:mitotic cell cycle"/>
    <property type="evidence" value="ECO:0007669"/>
    <property type="project" value="TreeGrafter"/>
</dbReference>
<dbReference type="GO" id="GO:0005813">
    <property type="term" value="C:centrosome"/>
    <property type="evidence" value="ECO:0007669"/>
    <property type="project" value="TreeGrafter"/>
</dbReference>
<feature type="compositionally biased region" description="Basic and acidic residues" evidence="3">
    <location>
        <begin position="421"/>
        <end position="434"/>
    </location>
</feature>
<dbReference type="Pfam" id="PF00400">
    <property type="entry name" value="WD40"/>
    <property type="match status" value="2"/>
</dbReference>
<dbReference type="InterPro" id="IPR015943">
    <property type="entry name" value="WD40/YVTN_repeat-like_dom_sf"/>
</dbReference>
<dbReference type="GO" id="GO:0036064">
    <property type="term" value="C:ciliary basal body"/>
    <property type="evidence" value="ECO:0007669"/>
    <property type="project" value="TreeGrafter"/>
</dbReference>
<feature type="compositionally biased region" description="Low complexity" evidence="3">
    <location>
        <begin position="467"/>
        <end position="478"/>
    </location>
</feature>
<dbReference type="GO" id="GO:0005737">
    <property type="term" value="C:cytoplasm"/>
    <property type="evidence" value="ECO:0007669"/>
    <property type="project" value="TreeGrafter"/>
</dbReference>
<dbReference type="PANTHER" id="PTHR44414:SF1">
    <property type="entry name" value="PROTEIN NEDD1"/>
    <property type="match status" value="1"/>
</dbReference>
<dbReference type="InterPro" id="IPR052818">
    <property type="entry name" value="NEDD1_Spindle_Assembly"/>
</dbReference>
<reference evidence="4 5" key="1">
    <citation type="journal article" date="2021" name="Sci. Rep.">
        <title>The genome of the diatom Chaetoceros tenuissimus carries an ancient integrated fragment of an extant virus.</title>
        <authorList>
            <person name="Hongo Y."/>
            <person name="Kimura K."/>
            <person name="Takaki Y."/>
            <person name="Yoshida Y."/>
            <person name="Baba S."/>
            <person name="Kobayashi G."/>
            <person name="Nagasaki K."/>
            <person name="Hano T."/>
            <person name="Tomaru Y."/>
        </authorList>
    </citation>
    <scope>NUCLEOTIDE SEQUENCE [LARGE SCALE GENOMIC DNA]</scope>
    <source>
        <strain evidence="4 5">NIES-3715</strain>
    </source>
</reference>
<dbReference type="AlphaFoldDB" id="A0AAD3CU82"/>
<dbReference type="GO" id="GO:0043015">
    <property type="term" value="F:gamma-tubulin binding"/>
    <property type="evidence" value="ECO:0007669"/>
    <property type="project" value="TreeGrafter"/>
</dbReference>
<dbReference type="InterPro" id="IPR001680">
    <property type="entry name" value="WD40_rpt"/>
</dbReference>
<feature type="compositionally biased region" description="Low complexity" evidence="3">
    <location>
        <begin position="542"/>
        <end position="556"/>
    </location>
</feature>
<dbReference type="EMBL" id="BLLK01000045">
    <property type="protein sequence ID" value="GFH51924.1"/>
    <property type="molecule type" value="Genomic_DNA"/>
</dbReference>
<feature type="region of interest" description="Disordered" evidence="3">
    <location>
        <begin position="651"/>
        <end position="693"/>
    </location>
</feature>
<feature type="compositionally biased region" description="Polar residues" evidence="3">
    <location>
        <begin position="565"/>
        <end position="584"/>
    </location>
</feature>
<keyword evidence="5" id="KW-1185">Reference proteome</keyword>
<feature type="region of interest" description="Disordered" evidence="3">
    <location>
        <begin position="467"/>
        <end position="523"/>
    </location>
</feature>
<dbReference type="SMART" id="SM00320">
    <property type="entry name" value="WD40"/>
    <property type="match status" value="5"/>
</dbReference>
<dbReference type="GO" id="GO:0007020">
    <property type="term" value="P:microtubule nucleation"/>
    <property type="evidence" value="ECO:0007669"/>
    <property type="project" value="TreeGrafter"/>
</dbReference>
<name>A0AAD3CU82_9STRA</name>
<comment type="caution">
    <text evidence="4">The sequence shown here is derived from an EMBL/GenBank/DDBJ whole genome shotgun (WGS) entry which is preliminary data.</text>
</comment>
<sequence length="785" mass="85170">MSSTESNPLLGVACGSKITAWDISKSSLQTQASSIFDAKSLAGKGAGLEQFQPHDRDSVNDIAWNHSGQVFVSCSNSTSSSSLDNVVLTHFTTKKQIESFSNFQSSSLTSEATSISFGGKTAKSRYICISDKSGAASVWDMKKVARVRCFKMKNHDASSSSSARPSCLKACMDPTDTHVVALHGSSPSCSINRIAIELFHLKSGSRVAVLQTKPYLYGGKASCFEFSSVDNKSLLVGTQDGSLLLWDCSIGAIQNLTQEKSISGIGVSDTPQLVLQSRHSDSVTDVAFSPINPMLVASCSKDGTVAFHDLESQKTVQTIRPWDHFISNPEFAALKKGLTSFAFHHDGYTWAVGTESGLVFTYDLRQTGEGPLCTLDLRDEHSFDNSIKKLQFASIKSTSTSAVKSSVKKKISMGDDGAVTVEREKSTPTRKEITRTTYSMTKNDGPTDSSIPSTAFAKSNASIGSFSNLTGNSNLSGSRPESEKDSSRSEKVVKKTTTRRVVSSSSSSPYRIGNSASSTSYKSPLARNLDDIAEGETKEEITTTSEVTSSSSITPSATKRIVKTKTITSSPHRGKISSYTSPTATHDKSEPVSTAKKDVSVSFNDRVQSHVPPNDLAYGDNASDSSSEAADQMMEDFDAMYQRILKTSANTKQAAKTGQLEADDDDDDDSGDGFLVDSKVKLSEPDLSQEPPTVVRTTKTDKSMTSGSNEIVSISKRQIEEMIEDAVESLREDVEESMQSMQLDLLQKIWKQTDEMKALISRIEELELENERLRSDNSIFRKFDP</sequence>
<keyword evidence="2" id="KW-0175">Coiled coil</keyword>
<feature type="coiled-coil region" evidence="2">
    <location>
        <begin position="749"/>
        <end position="776"/>
    </location>
</feature>
<evidence type="ECO:0000256" key="2">
    <source>
        <dbReference type="SAM" id="Coils"/>
    </source>
</evidence>
<evidence type="ECO:0000313" key="4">
    <source>
        <dbReference type="EMBL" id="GFH51924.1"/>
    </source>
</evidence>
<feature type="compositionally biased region" description="Low complexity" evidence="3">
    <location>
        <begin position="499"/>
        <end position="508"/>
    </location>
</feature>
<feature type="compositionally biased region" description="Acidic residues" evidence="3">
    <location>
        <begin position="661"/>
        <end position="671"/>
    </location>
</feature>
<gene>
    <name evidence="4" type="ORF">CTEN210_08400</name>
</gene>
<evidence type="ECO:0000256" key="3">
    <source>
        <dbReference type="SAM" id="MobiDB-lite"/>
    </source>
</evidence>
<feature type="repeat" description="WD" evidence="1">
    <location>
        <begin position="276"/>
        <end position="318"/>
    </location>
</feature>
<dbReference type="GO" id="GO:0000922">
    <property type="term" value="C:spindle pole"/>
    <property type="evidence" value="ECO:0007669"/>
    <property type="project" value="TreeGrafter"/>
</dbReference>
<dbReference type="Gene3D" id="2.130.10.10">
    <property type="entry name" value="YVTN repeat-like/Quinoprotein amine dehydrogenase"/>
    <property type="match status" value="2"/>
</dbReference>
<organism evidence="4 5">
    <name type="scientific">Chaetoceros tenuissimus</name>
    <dbReference type="NCBI Taxonomy" id="426638"/>
    <lineage>
        <taxon>Eukaryota</taxon>
        <taxon>Sar</taxon>
        <taxon>Stramenopiles</taxon>
        <taxon>Ochrophyta</taxon>
        <taxon>Bacillariophyta</taxon>
        <taxon>Coscinodiscophyceae</taxon>
        <taxon>Chaetocerotophycidae</taxon>
        <taxon>Chaetocerotales</taxon>
        <taxon>Chaetocerotaceae</taxon>
        <taxon>Chaetoceros</taxon>
    </lineage>
</organism>
<dbReference type="SUPFAM" id="SSF50998">
    <property type="entry name" value="Quinoprotein alcohol dehydrogenase-like"/>
    <property type="match status" value="1"/>
</dbReference>
<evidence type="ECO:0008006" key="6">
    <source>
        <dbReference type="Google" id="ProtNLM"/>
    </source>
</evidence>
<keyword evidence="1" id="KW-0853">WD repeat</keyword>
<feature type="compositionally biased region" description="Basic and acidic residues" evidence="3">
    <location>
        <begin position="480"/>
        <end position="493"/>
    </location>
</feature>
<feature type="region of interest" description="Disordered" evidence="3">
    <location>
        <begin position="537"/>
        <end position="629"/>
    </location>
</feature>
<evidence type="ECO:0000256" key="1">
    <source>
        <dbReference type="PROSITE-ProRule" id="PRU00221"/>
    </source>
</evidence>
<evidence type="ECO:0000313" key="5">
    <source>
        <dbReference type="Proteomes" id="UP001054902"/>
    </source>
</evidence>
<feature type="compositionally biased region" description="Low complexity" evidence="3">
    <location>
        <begin position="620"/>
        <end position="629"/>
    </location>
</feature>
<feature type="region of interest" description="Disordered" evidence="3">
    <location>
        <begin position="415"/>
        <end position="455"/>
    </location>
</feature>
<dbReference type="InterPro" id="IPR011047">
    <property type="entry name" value="Quinoprotein_ADH-like_sf"/>
</dbReference>
<accession>A0AAD3CU82</accession>
<proteinExistence type="predicted"/>
<protein>
    <recommendedName>
        <fullName evidence="6">Coronin</fullName>
    </recommendedName>
</protein>
<dbReference type="GO" id="GO:0005814">
    <property type="term" value="C:centriole"/>
    <property type="evidence" value="ECO:0007669"/>
    <property type="project" value="TreeGrafter"/>
</dbReference>
<dbReference type="Proteomes" id="UP001054902">
    <property type="component" value="Unassembled WGS sequence"/>
</dbReference>
<dbReference type="PANTHER" id="PTHR44414">
    <property type="entry name" value="PROTEIN NEDD1"/>
    <property type="match status" value="1"/>
</dbReference>
<dbReference type="PROSITE" id="PS50082">
    <property type="entry name" value="WD_REPEATS_2"/>
    <property type="match status" value="1"/>
</dbReference>
<feature type="compositionally biased region" description="Polar residues" evidence="3">
    <location>
        <begin position="435"/>
        <end position="455"/>
    </location>
</feature>
<feature type="compositionally biased region" description="Basic and acidic residues" evidence="3">
    <location>
        <begin position="585"/>
        <end position="599"/>
    </location>
</feature>